<feature type="domain" description="EAL" evidence="3">
    <location>
        <begin position="136"/>
        <end position="388"/>
    </location>
</feature>
<evidence type="ECO:0000313" key="5">
    <source>
        <dbReference type="Proteomes" id="UP000521199"/>
    </source>
</evidence>
<dbReference type="Gene3D" id="2.60.120.10">
    <property type="entry name" value="Jelly Rolls"/>
    <property type="match status" value="1"/>
</dbReference>
<organism evidence="4 5">
    <name type="scientific">Chiayiivirga flava</name>
    <dbReference type="NCBI Taxonomy" id="659595"/>
    <lineage>
        <taxon>Bacteria</taxon>
        <taxon>Pseudomonadati</taxon>
        <taxon>Pseudomonadota</taxon>
        <taxon>Gammaproteobacteria</taxon>
        <taxon>Lysobacterales</taxon>
        <taxon>Lysobacteraceae</taxon>
        <taxon>Chiayiivirga</taxon>
    </lineage>
</organism>
<name>A0A7W8D7F8_9GAMM</name>
<keyword evidence="5" id="KW-1185">Reference proteome</keyword>
<dbReference type="Gene3D" id="3.20.20.450">
    <property type="entry name" value="EAL domain"/>
    <property type="match status" value="1"/>
</dbReference>
<dbReference type="SMART" id="SM00100">
    <property type="entry name" value="cNMP"/>
    <property type="match status" value="1"/>
</dbReference>
<dbReference type="PROSITE" id="PS00889">
    <property type="entry name" value="CNMP_BINDING_2"/>
    <property type="match status" value="1"/>
</dbReference>
<evidence type="ECO:0000259" key="2">
    <source>
        <dbReference type="PROSITE" id="PS50042"/>
    </source>
</evidence>
<dbReference type="PANTHER" id="PTHR33121:SF70">
    <property type="entry name" value="SIGNALING PROTEIN YKOW"/>
    <property type="match status" value="1"/>
</dbReference>
<dbReference type="CDD" id="cd01948">
    <property type="entry name" value="EAL"/>
    <property type="match status" value="1"/>
</dbReference>
<dbReference type="EMBL" id="JACHHP010000005">
    <property type="protein sequence ID" value="MBB5209309.1"/>
    <property type="molecule type" value="Genomic_DNA"/>
</dbReference>
<dbReference type="AlphaFoldDB" id="A0A7W8D7F8"/>
<dbReference type="SMART" id="SM00052">
    <property type="entry name" value="EAL"/>
    <property type="match status" value="1"/>
</dbReference>
<dbReference type="InterPro" id="IPR035919">
    <property type="entry name" value="EAL_sf"/>
</dbReference>
<evidence type="ECO:0000313" key="4">
    <source>
        <dbReference type="EMBL" id="MBB5209309.1"/>
    </source>
</evidence>
<reference evidence="4 5" key="1">
    <citation type="submission" date="2020-08" db="EMBL/GenBank/DDBJ databases">
        <title>Genomic Encyclopedia of Type Strains, Phase IV (KMG-IV): sequencing the most valuable type-strain genomes for metagenomic binning, comparative biology and taxonomic classification.</title>
        <authorList>
            <person name="Goeker M."/>
        </authorList>
    </citation>
    <scope>NUCLEOTIDE SEQUENCE [LARGE SCALE GENOMIC DNA]</scope>
    <source>
        <strain evidence="4 5">DSM 24163</strain>
    </source>
</reference>
<dbReference type="CDD" id="cd00038">
    <property type="entry name" value="CAP_ED"/>
    <property type="match status" value="1"/>
</dbReference>
<protein>
    <submittedName>
        <fullName evidence="4">EAL domain-containing protein (Putative c-di-GMP-specific phosphodiesterase class I)</fullName>
    </submittedName>
</protein>
<accession>A0A7W8D7F8</accession>
<evidence type="ECO:0000256" key="1">
    <source>
        <dbReference type="ARBA" id="ARBA00004496"/>
    </source>
</evidence>
<dbReference type="Pfam" id="PF00563">
    <property type="entry name" value="EAL"/>
    <property type="match status" value="1"/>
</dbReference>
<dbReference type="InterPro" id="IPR018488">
    <property type="entry name" value="cNMP-bd_CS"/>
</dbReference>
<dbReference type="PANTHER" id="PTHR33121">
    <property type="entry name" value="CYCLIC DI-GMP PHOSPHODIESTERASE PDEF"/>
    <property type="match status" value="1"/>
</dbReference>
<evidence type="ECO:0000259" key="3">
    <source>
        <dbReference type="PROSITE" id="PS50883"/>
    </source>
</evidence>
<dbReference type="InterPro" id="IPR001633">
    <property type="entry name" value="EAL_dom"/>
</dbReference>
<dbReference type="InterPro" id="IPR050706">
    <property type="entry name" value="Cyclic-di-GMP_PDE-like"/>
</dbReference>
<dbReference type="GO" id="GO:0005737">
    <property type="term" value="C:cytoplasm"/>
    <property type="evidence" value="ECO:0007669"/>
    <property type="project" value="UniProtKB-SubCell"/>
</dbReference>
<dbReference type="RefSeq" id="WP_183961841.1">
    <property type="nucleotide sequence ID" value="NZ_JACHHP010000005.1"/>
</dbReference>
<dbReference type="SUPFAM" id="SSF141868">
    <property type="entry name" value="EAL domain-like"/>
    <property type="match status" value="1"/>
</dbReference>
<dbReference type="PROSITE" id="PS50883">
    <property type="entry name" value="EAL"/>
    <property type="match status" value="1"/>
</dbReference>
<proteinExistence type="predicted"/>
<sequence>MVPHRIQLQPGERLFREGDAPTTAFLLESGDLAISALRGDSSVHLAQIGAGDIVGEMAVIDDSPRTATATAVTECVLIPIGREQIAERLAHADPVIRSLLQGQLKRYRGALAAMHGLALPEGQFDADPHELAGLGKIRLESQLREAIATNGLDLRLQPLFDIRDNRIAGYEALVRWTHPERGPVSPMEFIALAEETSLIVPVGDYVLDAAVAALCALRDIGIAPLPFIAINVSPRQLREAGLIERIVERTRAAGLEPGAIKVEITESQALDYVQVAEAIAHCRREGIHVALDDFGTGFSNLAHLHELDFDTIKIDQAFARNMMGSARARAMVEAIVDLVHAIGAQALVEGIETEEQLDVLRALGCRYAQGYLIGRPQPLADVLRRNGH</sequence>
<feature type="domain" description="Cyclic nucleotide-binding" evidence="2">
    <location>
        <begin position="1"/>
        <end position="106"/>
    </location>
</feature>
<comment type="subcellular location">
    <subcellularLocation>
        <location evidence="1">Cytoplasm</location>
    </subcellularLocation>
</comment>
<gene>
    <name evidence="4" type="ORF">HNQ52_002872</name>
</gene>
<dbReference type="SUPFAM" id="SSF51206">
    <property type="entry name" value="cAMP-binding domain-like"/>
    <property type="match status" value="1"/>
</dbReference>
<dbReference type="Pfam" id="PF00027">
    <property type="entry name" value="cNMP_binding"/>
    <property type="match status" value="1"/>
</dbReference>
<dbReference type="PROSITE" id="PS50042">
    <property type="entry name" value="CNMP_BINDING_3"/>
    <property type="match status" value="1"/>
</dbReference>
<dbReference type="Proteomes" id="UP000521199">
    <property type="component" value="Unassembled WGS sequence"/>
</dbReference>
<dbReference type="GO" id="GO:0071111">
    <property type="term" value="F:cyclic-guanylate-specific phosphodiesterase activity"/>
    <property type="evidence" value="ECO:0007669"/>
    <property type="project" value="InterPro"/>
</dbReference>
<dbReference type="InterPro" id="IPR014710">
    <property type="entry name" value="RmlC-like_jellyroll"/>
</dbReference>
<dbReference type="InterPro" id="IPR018490">
    <property type="entry name" value="cNMP-bd_dom_sf"/>
</dbReference>
<dbReference type="InterPro" id="IPR000595">
    <property type="entry name" value="cNMP-bd_dom"/>
</dbReference>
<comment type="caution">
    <text evidence="4">The sequence shown here is derived from an EMBL/GenBank/DDBJ whole genome shotgun (WGS) entry which is preliminary data.</text>
</comment>